<evidence type="ECO:0000256" key="1">
    <source>
        <dbReference type="SAM" id="MobiDB-lite"/>
    </source>
</evidence>
<evidence type="ECO:0000313" key="2">
    <source>
        <dbReference type="Proteomes" id="UP000887565"/>
    </source>
</evidence>
<sequence length="132" mass="15088">AFVVDFGLSRFFIDDEGRHRPEREKAPFRGTLRYCSINAHKRKPENQLSVGNYDAILWKKTDGNLSRTTFRPLHSVLGTESGLEFPAPSENFSRKSEPGPVRNRALTLRPGPARLKKQGPRPDPKLRFLNFI</sequence>
<dbReference type="InterPro" id="IPR011009">
    <property type="entry name" value="Kinase-like_dom_sf"/>
</dbReference>
<reference evidence="3" key="1">
    <citation type="submission" date="2022-11" db="UniProtKB">
        <authorList>
            <consortium name="WormBaseParasite"/>
        </authorList>
    </citation>
    <scope>IDENTIFICATION</scope>
</reference>
<proteinExistence type="predicted"/>
<dbReference type="SUPFAM" id="SSF56112">
    <property type="entry name" value="Protein kinase-like (PK-like)"/>
    <property type="match status" value="1"/>
</dbReference>
<dbReference type="WBParaSite" id="nRc.2.0.1.t38778-RA">
    <property type="protein sequence ID" value="nRc.2.0.1.t38778-RA"/>
    <property type="gene ID" value="nRc.2.0.1.g38778"/>
</dbReference>
<name>A0A915KL72_ROMCU</name>
<dbReference type="Proteomes" id="UP000887565">
    <property type="component" value="Unplaced"/>
</dbReference>
<evidence type="ECO:0000313" key="3">
    <source>
        <dbReference type="WBParaSite" id="nRc.2.0.1.t38778-RA"/>
    </source>
</evidence>
<dbReference type="AlphaFoldDB" id="A0A915KL72"/>
<keyword evidence="2" id="KW-1185">Reference proteome</keyword>
<accession>A0A915KL72</accession>
<protein>
    <submittedName>
        <fullName evidence="3">Protein kinase domain-containing protein</fullName>
    </submittedName>
</protein>
<organism evidence="2 3">
    <name type="scientific">Romanomermis culicivorax</name>
    <name type="common">Nematode worm</name>
    <dbReference type="NCBI Taxonomy" id="13658"/>
    <lineage>
        <taxon>Eukaryota</taxon>
        <taxon>Metazoa</taxon>
        <taxon>Ecdysozoa</taxon>
        <taxon>Nematoda</taxon>
        <taxon>Enoplea</taxon>
        <taxon>Dorylaimia</taxon>
        <taxon>Mermithida</taxon>
        <taxon>Mermithoidea</taxon>
        <taxon>Mermithidae</taxon>
        <taxon>Romanomermis</taxon>
    </lineage>
</organism>
<feature type="region of interest" description="Disordered" evidence="1">
    <location>
        <begin position="87"/>
        <end position="123"/>
    </location>
</feature>
<dbReference type="Gene3D" id="1.10.510.10">
    <property type="entry name" value="Transferase(Phosphotransferase) domain 1"/>
    <property type="match status" value="1"/>
</dbReference>